<organism evidence="2 3">
    <name type="scientific">Ursus americanus</name>
    <name type="common">American black bear</name>
    <name type="synonym">Euarctos americanus</name>
    <dbReference type="NCBI Taxonomy" id="9643"/>
    <lineage>
        <taxon>Eukaryota</taxon>
        <taxon>Metazoa</taxon>
        <taxon>Chordata</taxon>
        <taxon>Craniata</taxon>
        <taxon>Vertebrata</taxon>
        <taxon>Euteleostomi</taxon>
        <taxon>Mammalia</taxon>
        <taxon>Eutheria</taxon>
        <taxon>Laurasiatheria</taxon>
        <taxon>Carnivora</taxon>
        <taxon>Caniformia</taxon>
        <taxon>Ursidae</taxon>
        <taxon>Ursus</taxon>
    </lineage>
</organism>
<name>A0A452S7E4_URSAM</name>
<feature type="compositionally biased region" description="Basic and acidic residues" evidence="1">
    <location>
        <begin position="107"/>
        <end position="116"/>
    </location>
</feature>
<accession>A0A452S7E4</accession>
<feature type="region of interest" description="Disordered" evidence="1">
    <location>
        <begin position="84"/>
        <end position="124"/>
    </location>
</feature>
<dbReference type="GO" id="GO:0007007">
    <property type="term" value="P:inner mitochondrial membrane organization"/>
    <property type="evidence" value="ECO:0007669"/>
    <property type="project" value="TreeGrafter"/>
</dbReference>
<evidence type="ECO:0000256" key="1">
    <source>
        <dbReference type="SAM" id="MobiDB-lite"/>
    </source>
</evidence>
<keyword evidence="3" id="KW-1185">Reference proteome</keyword>
<reference evidence="2" key="3">
    <citation type="submission" date="2025-09" db="UniProtKB">
        <authorList>
            <consortium name="Ensembl"/>
        </authorList>
    </citation>
    <scope>IDENTIFICATION</scope>
</reference>
<dbReference type="Ensembl" id="ENSUAMT00000031324.1">
    <property type="protein sequence ID" value="ENSUAMP00000028041.1"/>
    <property type="gene ID" value="ENSUAMG00000021671.1"/>
</dbReference>
<proteinExistence type="predicted"/>
<dbReference type="GO" id="GO:0061617">
    <property type="term" value="C:MICOS complex"/>
    <property type="evidence" value="ECO:0007669"/>
    <property type="project" value="TreeGrafter"/>
</dbReference>
<dbReference type="STRING" id="9643.ENSUAMP00000028041"/>
<evidence type="ECO:0000313" key="2">
    <source>
        <dbReference type="Ensembl" id="ENSUAMP00000028041.1"/>
    </source>
</evidence>
<dbReference type="InterPro" id="IPR052632">
    <property type="entry name" value="MICOS_subunit_Mic19"/>
</dbReference>
<dbReference type="GeneTree" id="ENSGT01080000257619"/>
<reference evidence="2" key="2">
    <citation type="submission" date="2025-08" db="UniProtKB">
        <authorList>
            <consortium name="Ensembl"/>
        </authorList>
    </citation>
    <scope>IDENTIFICATION</scope>
</reference>
<reference evidence="3" key="1">
    <citation type="submission" date="2016-06" db="EMBL/GenBank/DDBJ databases">
        <title>De novo assembly and RNA-Seq shows season-dependent expression and editing in black bear kidneys.</title>
        <authorList>
            <person name="Korstanje R."/>
            <person name="Srivastava A."/>
            <person name="Sarsani V.K."/>
            <person name="Sheehan S.M."/>
            <person name="Seger R.L."/>
            <person name="Barter M.E."/>
            <person name="Lindqvist C."/>
            <person name="Brody L.C."/>
            <person name="Mullikin J.C."/>
        </authorList>
    </citation>
    <scope>NUCLEOTIDE SEQUENCE [LARGE SCALE GENOMIC DNA]</scope>
</reference>
<protein>
    <submittedName>
        <fullName evidence="2">Uncharacterized protein</fullName>
    </submittedName>
</protein>
<dbReference type="AlphaFoldDB" id="A0A452S7E4"/>
<dbReference type="PANTHER" id="PTHR21588">
    <property type="entry name" value="COILED-COIL-HELIX-COILED-COIL-HELIX DOMAIN CONTAINING 6"/>
    <property type="match status" value="1"/>
</dbReference>
<feature type="compositionally biased region" description="Basic and acidic residues" evidence="1">
    <location>
        <begin position="84"/>
        <end position="93"/>
    </location>
</feature>
<dbReference type="Proteomes" id="UP000291022">
    <property type="component" value="Unassembled WGS sequence"/>
</dbReference>
<dbReference type="PANTHER" id="PTHR21588:SF18">
    <property type="entry name" value="MICOS COMPLEX SUBUNIT MIC19"/>
    <property type="match status" value="1"/>
</dbReference>
<dbReference type="OMA" id="CMRESTP"/>
<evidence type="ECO:0000313" key="3">
    <source>
        <dbReference type="Proteomes" id="UP000291022"/>
    </source>
</evidence>
<sequence length="124" mass="13747">IHGGTTSTCQVTFEADDHENTTMVKGSRFLRNVIDCMRESTPPGSKAQQYSGCSGALVSDTEVKRVAEGLALEQAKKESGIQKRLKQGKELDQGRPFANKQLTGAIPRERGYQGKRREPRHSTW</sequence>